<feature type="region of interest" description="Disordered" evidence="4">
    <location>
        <begin position="126"/>
        <end position="161"/>
    </location>
</feature>
<evidence type="ECO:0000256" key="1">
    <source>
        <dbReference type="ARBA" id="ARBA00008861"/>
    </source>
</evidence>
<accession>A0A495V6U6</accession>
<dbReference type="RefSeq" id="WP_120797361.1">
    <property type="nucleotide sequence ID" value="NZ_RBXL01000001.1"/>
</dbReference>
<dbReference type="SUPFAM" id="SSF110857">
    <property type="entry name" value="Gamma-glutamyl cyclotransferase-like"/>
    <property type="match status" value="1"/>
</dbReference>
<reference evidence="6 7" key="1">
    <citation type="submission" date="2018-10" db="EMBL/GenBank/DDBJ databases">
        <title>Genomic Encyclopedia of Archaeal and Bacterial Type Strains, Phase II (KMG-II): from individual species to whole genera.</title>
        <authorList>
            <person name="Goeker M."/>
        </authorList>
    </citation>
    <scope>NUCLEOTIDE SEQUENCE [LARGE SCALE GENOMIC DNA]</scope>
    <source>
        <strain evidence="6 7">DSM 235</strain>
    </source>
</reference>
<name>A0A495V6U6_9GAMM</name>
<dbReference type="InterPro" id="IPR013024">
    <property type="entry name" value="GGCT-like"/>
</dbReference>
<evidence type="ECO:0000313" key="6">
    <source>
        <dbReference type="EMBL" id="RKT45004.1"/>
    </source>
</evidence>
<evidence type="ECO:0000256" key="2">
    <source>
        <dbReference type="PIRSR" id="PIRSR639126-1"/>
    </source>
</evidence>
<evidence type="ECO:0000256" key="3">
    <source>
        <dbReference type="RuleBase" id="RU367036"/>
    </source>
</evidence>
<dbReference type="GO" id="GO:0016740">
    <property type="term" value="F:transferase activity"/>
    <property type="evidence" value="ECO:0007669"/>
    <property type="project" value="UniProtKB-KW"/>
</dbReference>
<dbReference type="OrthoDB" id="482277at2"/>
<dbReference type="InterPro" id="IPR036568">
    <property type="entry name" value="GGCT-like_sf"/>
</dbReference>
<comment type="caution">
    <text evidence="6">The sequence shown here is derived from an EMBL/GenBank/DDBJ whole genome shotgun (WGS) entry which is preliminary data.</text>
</comment>
<dbReference type="InterPro" id="IPR039126">
    <property type="entry name" value="GGACT"/>
</dbReference>
<dbReference type="EMBL" id="RBXL01000001">
    <property type="protein sequence ID" value="RKT45004.1"/>
    <property type="molecule type" value="Genomic_DNA"/>
</dbReference>
<dbReference type="Proteomes" id="UP000274556">
    <property type="component" value="Unassembled WGS sequence"/>
</dbReference>
<dbReference type="Pfam" id="PF06094">
    <property type="entry name" value="GGACT"/>
    <property type="match status" value="1"/>
</dbReference>
<dbReference type="GO" id="GO:0061929">
    <property type="term" value="F:gamma-glutamylaminecyclotransferase activity"/>
    <property type="evidence" value="ECO:0007669"/>
    <property type="project" value="InterPro"/>
</dbReference>
<dbReference type="PANTHER" id="PTHR12510:SF4">
    <property type="entry name" value="GAMMA-GLUTAMYLAMINECYCLOTRANSFERASE"/>
    <property type="match status" value="1"/>
</dbReference>
<organism evidence="6 7">
    <name type="scientific">Thiocapsa rosea</name>
    <dbReference type="NCBI Taxonomy" id="69360"/>
    <lineage>
        <taxon>Bacteria</taxon>
        <taxon>Pseudomonadati</taxon>
        <taxon>Pseudomonadota</taxon>
        <taxon>Gammaproteobacteria</taxon>
        <taxon>Chromatiales</taxon>
        <taxon>Chromatiaceae</taxon>
        <taxon>Thiocapsa</taxon>
    </lineage>
</organism>
<dbReference type="PANTHER" id="PTHR12510">
    <property type="entry name" value="TROPONIN C-AKIN-1 PROTEIN"/>
    <property type="match status" value="1"/>
</dbReference>
<keyword evidence="6" id="KW-0808">Transferase</keyword>
<gene>
    <name evidence="6" type="ORF">BDD21_2416</name>
</gene>
<feature type="compositionally biased region" description="Basic and acidic residues" evidence="4">
    <location>
        <begin position="152"/>
        <end position="161"/>
    </location>
</feature>
<dbReference type="AlphaFoldDB" id="A0A495V6U6"/>
<keyword evidence="7" id="KW-1185">Reference proteome</keyword>
<dbReference type="InterPro" id="IPR009288">
    <property type="entry name" value="AIG2-like_dom"/>
</dbReference>
<evidence type="ECO:0000256" key="4">
    <source>
        <dbReference type="SAM" id="MobiDB-lite"/>
    </source>
</evidence>
<evidence type="ECO:0000313" key="7">
    <source>
        <dbReference type="Proteomes" id="UP000274556"/>
    </source>
</evidence>
<protein>
    <recommendedName>
        <fullName evidence="3">Gamma-glutamylcyclotransferase family protein</fullName>
    </recommendedName>
</protein>
<feature type="domain" description="Gamma-glutamylcyclotransferase AIG2-like" evidence="5">
    <location>
        <begin position="5"/>
        <end position="113"/>
    </location>
</feature>
<proteinExistence type="inferred from homology"/>
<feature type="active site" description="Proton acceptor" evidence="2">
    <location>
        <position position="74"/>
    </location>
</feature>
<dbReference type="CDD" id="cd06661">
    <property type="entry name" value="GGCT_like"/>
    <property type="match status" value="1"/>
</dbReference>
<evidence type="ECO:0000259" key="5">
    <source>
        <dbReference type="Pfam" id="PF06094"/>
    </source>
</evidence>
<comment type="similarity">
    <text evidence="1 3">Belongs to the gamma-glutamylcyclotransferase family.</text>
</comment>
<dbReference type="GO" id="GO:0005829">
    <property type="term" value="C:cytosol"/>
    <property type="evidence" value="ECO:0007669"/>
    <property type="project" value="TreeGrafter"/>
</dbReference>
<dbReference type="Gene3D" id="3.10.490.10">
    <property type="entry name" value="Gamma-glutamyl cyclotransferase-like"/>
    <property type="match status" value="1"/>
</dbReference>
<sequence>MRQRVFVYGTLLRGEVNHPLLAQAEYLGSHRTAACFSLYLLRAYPGAVRGGATAIQGEVYAVDHAGLRRLDRLEDYPTLYDRQLLATPYGRAWIYLFRGSVRDRSLIPGGDWRTYAADPDSIRAAGVRRVRDPKTRGSRLGDASRRTVAQRSDSESVRSSA</sequence>